<dbReference type="PANTHER" id="PTHR10775">
    <property type="entry name" value="OS08G0208400 PROTEIN"/>
    <property type="match status" value="1"/>
</dbReference>
<protein>
    <recommendedName>
        <fullName evidence="1">Transposase-associated domain-containing protein</fullName>
    </recommendedName>
</protein>
<gene>
    <name evidence="3" type="primary">LOC110783824</name>
</gene>
<dbReference type="RefSeq" id="XP_021843900.2">
    <property type="nucleotide sequence ID" value="XM_021988208.2"/>
</dbReference>
<dbReference type="Proteomes" id="UP000813463">
    <property type="component" value="Chromosome 5"/>
</dbReference>
<reference evidence="2" key="1">
    <citation type="journal article" date="2021" name="Nat. Commun.">
        <title>Genomic analyses provide insights into spinach domestication and the genetic basis of agronomic traits.</title>
        <authorList>
            <person name="Cai X."/>
            <person name="Sun X."/>
            <person name="Xu C."/>
            <person name="Sun H."/>
            <person name="Wang X."/>
            <person name="Ge C."/>
            <person name="Zhang Z."/>
            <person name="Wang Q."/>
            <person name="Fei Z."/>
            <person name="Jiao C."/>
            <person name="Wang Q."/>
        </authorList>
    </citation>
    <scope>NUCLEOTIDE SEQUENCE [LARGE SCALE GENOMIC DNA]</scope>
    <source>
        <strain evidence="2">cv. Varoflay</strain>
    </source>
</reference>
<dbReference type="PANTHER" id="PTHR10775:SF158">
    <property type="entry name" value="TNP2-LIKE TRANSPOSON PROTEIN"/>
    <property type="match status" value="1"/>
</dbReference>
<dbReference type="Pfam" id="PF13963">
    <property type="entry name" value="Transpos_assoc"/>
    <property type="match status" value="1"/>
</dbReference>
<name>A0A9R0JRI1_SPIOL</name>
<dbReference type="KEGG" id="soe:110783824"/>
<dbReference type="AlphaFoldDB" id="A0A9R0JRI1"/>
<dbReference type="GeneID" id="110783824"/>
<dbReference type="InterPro" id="IPR004242">
    <property type="entry name" value="Transposase_21"/>
</dbReference>
<dbReference type="Pfam" id="PF02992">
    <property type="entry name" value="Transposase_21"/>
    <property type="match status" value="1"/>
</dbReference>
<keyword evidence="2" id="KW-1185">Reference proteome</keyword>
<reference evidence="3" key="2">
    <citation type="submission" date="2025-08" db="UniProtKB">
        <authorList>
            <consortium name="RefSeq"/>
        </authorList>
    </citation>
    <scope>IDENTIFICATION</scope>
    <source>
        <tissue evidence="3">Leaf</tissue>
    </source>
</reference>
<organism evidence="2 3">
    <name type="scientific">Spinacia oleracea</name>
    <name type="common">Spinach</name>
    <dbReference type="NCBI Taxonomy" id="3562"/>
    <lineage>
        <taxon>Eukaryota</taxon>
        <taxon>Viridiplantae</taxon>
        <taxon>Streptophyta</taxon>
        <taxon>Embryophyta</taxon>
        <taxon>Tracheophyta</taxon>
        <taxon>Spermatophyta</taxon>
        <taxon>Magnoliopsida</taxon>
        <taxon>eudicotyledons</taxon>
        <taxon>Gunneridae</taxon>
        <taxon>Pentapetalae</taxon>
        <taxon>Caryophyllales</taxon>
        <taxon>Chenopodiaceae</taxon>
        <taxon>Chenopodioideae</taxon>
        <taxon>Anserineae</taxon>
        <taxon>Spinacia</taxon>
    </lineage>
</organism>
<proteinExistence type="predicted"/>
<dbReference type="InterPro" id="IPR029480">
    <property type="entry name" value="Transpos_assoc"/>
</dbReference>
<sequence>MGDTMKEWWLFPKWSNEYEKGVDQYIEKAFATKSQGNQICCPCDSCHYRYWRYKNDVRDHLVCNGFVPGMDKLSELGINIETEGMIFDHEEQSNMNDLNDDVAELLHGVQDAFREGPNDEAKQFFKLVEESQEELYPGCKKHSKLSFMIRLFIYKCDVRLPNSSFDLLLEIFKEVLPDASKVLASFNEAKTVLKVLGMDYKKIDACPNDCMLYWEEHAIATCCHVCETPRWKSNGKDPNAQQENGKTHKIPRKILRYFPIKKRLQRLFMCEETARYMTWHANGRETVKLLQHPSDGQAWKDFDSEYKQFAKDPRNVRLGITTDGFSPFNSMSIVHSTWPVILINNNLPPWMLIKPEFLMLSLLIPGPTSPGNDIDIYLQPLVKDLKDLWEYGLETYDASSNQRFDMRVALMTTVSDFPAYAMLSGWSTKGYFVIARVFMKLLIRS</sequence>
<feature type="domain" description="Transposase-associated" evidence="1">
    <location>
        <begin position="7"/>
        <end position="71"/>
    </location>
</feature>
<evidence type="ECO:0000313" key="2">
    <source>
        <dbReference type="Proteomes" id="UP000813463"/>
    </source>
</evidence>
<evidence type="ECO:0000313" key="3">
    <source>
        <dbReference type="RefSeq" id="XP_021843900.2"/>
    </source>
</evidence>
<accession>A0A9R0JRI1</accession>
<evidence type="ECO:0000259" key="1">
    <source>
        <dbReference type="Pfam" id="PF13963"/>
    </source>
</evidence>